<dbReference type="KEGG" id="opr:Ocepr_2372"/>
<dbReference type="SUPFAM" id="SSF53098">
    <property type="entry name" value="Ribonuclease H-like"/>
    <property type="match status" value="1"/>
</dbReference>
<evidence type="ECO:0000313" key="1">
    <source>
        <dbReference type="EMBL" id="ADR37820.1"/>
    </source>
</evidence>
<accession>E4UAP1</accession>
<protein>
    <recommendedName>
        <fullName evidence="3">Holliday junction resolvase RuvC</fullName>
    </recommendedName>
</protein>
<keyword evidence="1" id="KW-0614">Plasmid</keyword>
<keyword evidence="2" id="KW-1185">Reference proteome</keyword>
<name>E4UAP1_OCEP5</name>
<dbReference type="AlphaFoldDB" id="E4UAP1"/>
<sequence length="172" mass="19132">MILGIDPGSKKIGLAALQTHPRPRVYKSRVLPVKNLTQLGDWIEEASLVVLERPVLKGLLTKGSRNKARTPEGAQHLYDMAALNLTYVRIRQMVIERGVPLLEPVGYYSGHKGERTWLHKLTGLRRPSRSDVRAVIENRFGLPGSLQEDLLDATGLALYGMVIQHEEAPIPA</sequence>
<dbReference type="GO" id="GO:0003676">
    <property type="term" value="F:nucleic acid binding"/>
    <property type="evidence" value="ECO:0007669"/>
    <property type="project" value="InterPro"/>
</dbReference>
<dbReference type="InterPro" id="IPR036397">
    <property type="entry name" value="RNaseH_sf"/>
</dbReference>
<reference evidence="1 2" key="2">
    <citation type="journal article" date="2011" name="Stand. Genomic Sci.">
        <title>Complete genome sequence of Oceanithermus profundus type strain (506).</title>
        <authorList>
            <person name="Pati A."/>
            <person name="Zhang X."/>
            <person name="Lapidus A."/>
            <person name="Nolan M."/>
            <person name="Lucas S."/>
            <person name="Del Rio T.G."/>
            <person name="Tice H."/>
            <person name="Cheng J.F."/>
            <person name="Tapia R."/>
            <person name="Han C."/>
            <person name="Goodwin L."/>
            <person name="Pitluck S."/>
            <person name="Liolios K."/>
            <person name="Pagani I."/>
            <person name="Ivanova N."/>
            <person name="Mavromatis K."/>
            <person name="Chen A."/>
            <person name="Palaniappan K."/>
            <person name="Hauser L."/>
            <person name="Jeffries C.D."/>
            <person name="Brambilla E.M."/>
            <person name="Rohl A."/>
            <person name="Mwirichia R."/>
            <person name="Rohde M."/>
            <person name="Tindall B.J."/>
            <person name="Sikorski J."/>
            <person name="Wirth R."/>
            <person name="Goker M."/>
            <person name="Woyke T."/>
            <person name="Detter J.C."/>
            <person name="Bristow J."/>
            <person name="Eisen J.A."/>
            <person name="Markowitz V."/>
            <person name="Hugenholtz P."/>
            <person name="Kyrpides N.C."/>
            <person name="Klenk H.P."/>
            <person name="Land M."/>
        </authorList>
    </citation>
    <scope>NUCLEOTIDE SEQUENCE [LARGE SCALE GENOMIC DNA]</scope>
    <source>
        <strain evidence="2">DSM 14977 / NBRC 100410 / VKM B-2274 / 506</strain>
        <plasmid evidence="2">Plasmid pOCEPR01</plasmid>
    </source>
</reference>
<dbReference type="Gene3D" id="3.30.420.10">
    <property type="entry name" value="Ribonuclease H-like superfamily/Ribonuclease H"/>
    <property type="match status" value="1"/>
</dbReference>
<dbReference type="Proteomes" id="UP000008722">
    <property type="component" value="Plasmid pOCEPR01"/>
</dbReference>
<reference evidence="2" key="1">
    <citation type="submission" date="2010-11" db="EMBL/GenBank/DDBJ databases">
        <title>The complete sequence of plasmid of Oceanithermus profundus DSM 14977.</title>
        <authorList>
            <consortium name="US DOE Joint Genome Institute (JGI-PGF)"/>
            <person name="Lucas S."/>
            <person name="Copeland A."/>
            <person name="Lapidus A."/>
            <person name="Bruce D."/>
            <person name="Goodwin L."/>
            <person name="Pitluck S."/>
            <person name="Kyrpides N."/>
            <person name="Mavromatis K."/>
            <person name="Pagani I."/>
            <person name="Ivanova N."/>
            <person name="Zhang X."/>
            <person name="Brettin T."/>
            <person name="Detter J.C."/>
            <person name="Tapia R."/>
            <person name="Han C."/>
            <person name="Land M."/>
            <person name="Hauser L."/>
            <person name="Markowitz V."/>
            <person name="Cheng J.-F."/>
            <person name="Hugenholtz P."/>
            <person name="Woyke T."/>
            <person name="Wu D."/>
            <person name="Tindall B."/>
            <person name="Faehnrich R."/>
            <person name="Brambilla E."/>
            <person name="Klenk H.-P."/>
            <person name="Eisen J.A."/>
        </authorList>
    </citation>
    <scope>NUCLEOTIDE SEQUENCE [LARGE SCALE GENOMIC DNA]</scope>
    <source>
        <strain evidence="2">DSM 14977 / NBRC 100410 / VKM B-2274 / 506</strain>
        <plasmid evidence="2">Plasmid pOCEPR01</plasmid>
    </source>
</reference>
<dbReference type="EMBL" id="CP002362">
    <property type="protein sequence ID" value="ADR37820.1"/>
    <property type="molecule type" value="Genomic_DNA"/>
</dbReference>
<evidence type="ECO:0000313" key="2">
    <source>
        <dbReference type="Proteomes" id="UP000008722"/>
    </source>
</evidence>
<evidence type="ECO:0008006" key="3">
    <source>
        <dbReference type="Google" id="ProtNLM"/>
    </source>
</evidence>
<dbReference type="RefSeq" id="WP_013449799.1">
    <property type="nucleotide sequence ID" value="NC_014753.1"/>
</dbReference>
<dbReference type="HOGENOM" id="CLU_1553718_0_0_0"/>
<geneLocation type="plasmid" evidence="1 2">
    <name>pOCEPR01</name>
</geneLocation>
<dbReference type="InterPro" id="IPR012337">
    <property type="entry name" value="RNaseH-like_sf"/>
</dbReference>
<organism evidence="1 2">
    <name type="scientific">Oceanithermus profundus (strain DSM 14977 / NBRC 100410 / VKM B-2274 / 506)</name>
    <dbReference type="NCBI Taxonomy" id="670487"/>
    <lineage>
        <taxon>Bacteria</taxon>
        <taxon>Thermotogati</taxon>
        <taxon>Deinococcota</taxon>
        <taxon>Deinococci</taxon>
        <taxon>Thermales</taxon>
        <taxon>Thermaceae</taxon>
        <taxon>Oceanithermus</taxon>
    </lineage>
</organism>
<gene>
    <name evidence="1" type="ordered locus">Ocepr_2372</name>
</gene>
<proteinExistence type="predicted"/>